<dbReference type="EMBL" id="JBGBPQ010000016">
    <property type="protein sequence ID" value="KAL1508304.1"/>
    <property type="molecule type" value="Genomic_DNA"/>
</dbReference>
<comment type="caution">
    <text evidence="7">The sequence shown here is derived from an EMBL/GenBank/DDBJ whole genome shotgun (WGS) entry which is preliminary data.</text>
</comment>
<evidence type="ECO:0008006" key="9">
    <source>
        <dbReference type="Google" id="ProtNLM"/>
    </source>
</evidence>
<dbReference type="Proteomes" id="UP001515480">
    <property type="component" value="Unassembled WGS sequence"/>
</dbReference>
<feature type="transmembrane region" description="Helical" evidence="6">
    <location>
        <begin position="121"/>
        <end position="137"/>
    </location>
</feature>
<keyword evidence="5 6" id="KW-0472">Membrane</keyword>
<dbReference type="GO" id="GO:0016020">
    <property type="term" value="C:membrane"/>
    <property type="evidence" value="ECO:0007669"/>
    <property type="project" value="UniProtKB-SubCell"/>
</dbReference>
<feature type="transmembrane region" description="Helical" evidence="6">
    <location>
        <begin position="85"/>
        <end position="109"/>
    </location>
</feature>
<proteinExistence type="inferred from homology"/>
<protein>
    <recommendedName>
        <fullName evidence="9">GPI ethanolamine phosphate transferase 1</fullName>
    </recommendedName>
</protein>
<comment type="subcellular location">
    <subcellularLocation>
        <location evidence="1">Membrane</location>
        <topology evidence="1">Multi-pass membrane protein</topology>
    </subcellularLocation>
</comment>
<evidence type="ECO:0000256" key="2">
    <source>
        <dbReference type="ARBA" id="ARBA00006945"/>
    </source>
</evidence>
<evidence type="ECO:0000313" key="7">
    <source>
        <dbReference type="EMBL" id="KAL1508304.1"/>
    </source>
</evidence>
<evidence type="ECO:0000256" key="5">
    <source>
        <dbReference type="ARBA" id="ARBA00023136"/>
    </source>
</evidence>
<evidence type="ECO:0000256" key="1">
    <source>
        <dbReference type="ARBA" id="ARBA00004141"/>
    </source>
</evidence>
<feature type="transmembrane region" description="Helical" evidence="6">
    <location>
        <begin position="218"/>
        <end position="238"/>
    </location>
</feature>
<feature type="transmembrane region" description="Helical" evidence="6">
    <location>
        <begin position="277"/>
        <end position="294"/>
    </location>
</feature>
<dbReference type="InterPro" id="IPR002995">
    <property type="entry name" value="Surf4"/>
</dbReference>
<evidence type="ECO:0000256" key="4">
    <source>
        <dbReference type="ARBA" id="ARBA00022989"/>
    </source>
</evidence>
<accession>A0AB34IXI6</accession>
<organism evidence="7 8">
    <name type="scientific">Prymnesium parvum</name>
    <name type="common">Toxic golden alga</name>
    <dbReference type="NCBI Taxonomy" id="97485"/>
    <lineage>
        <taxon>Eukaryota</taxon>
        <taxon>Haptista</taxon>
        <taxon>Haptophyta</taxon>
        <taxon>Prymnesiophyceae</taxon>
        <taxon>Prymnesiales</taxon>
        <taxon>Prymnesiaceae</taxon>
        <taxon>Prymnesium</taxon>
    </lineage>
</organism>
<reference evidence="7 8" key="1">
    <citation type="journal article" date="2024" name="Science">
        <title>Giant polyketide synthase enzymes in the biosynthesis of giant marine polyether toxins.</title>
        <authorList>
            <person name="Fallon T.R."/>
            <person name="Shende V.V."/>
            <person name="Wierzbicki I.H."/>
            <person name="Pendleton A.L."/>
            <person name="Watervoot N.F."/>
            <person name="Auber R.P."/>
            <person name="Gonzalez D.J."/>
            <person name="Wisecaver J.H."/>
            <person name="Moore B.S."/>
        </authorList>
    </citation>
    <scope>NUCLEOTIDE SEQUENCE [LARGE SCALE GENOMIC DNA]</scope>
    <source>
        <strain evidence="7 8">12B1</strain>
    </source>
</reference>
<keyword evidence="8" id="KW-1185">Reference proteome</keyword>
<dbReference type="Pfam" id="PF02077">
    <property type="entry name" value="SURF4"/>
    <property type="match status" value="1"/>
</dbReference>
<evidence type="ECO:0000256" key="6">
    <source>
        <dbReference type="SAM" id="Phobius"/>
    </source>
</evidence>
<keyword evidence="3 6" id="KW-0812">Transmembrane</keyword>
<feature type="transmembrane region" description="Helical" evidence="6">
    <location>
        <begin position="48"/>
        <end position="70"/>
    </location>
</feature>
<keyword evidence="4 6" id="KW-1133">Transmembrane helix</keyword>
<dbReference type="AlphaFoldDB" id="A0AB34IXI6"/>
<evidence type="ECO:0000313" key="8">
    <source>
        <dbReference type="Proteomes" id="UP001515480"/>
    </source>
</evidence>
<feature type="transmembrane region" description="Helical" evidence="6">
    <location>
        <begin position="190"/>
        <end position="206"/>
    </location>
</feature>
<evidence type="ECO:0000256" key="3">
    <source>
        <dbReference type="ARBA" id="ARBA00022692"/>
    </source>
</evidence>
<sequence length="310" mass="34609">MACRFRDGFAYRASLFAARREAMVAGLDTSALESSMEMYFSRKSRKKALSTAGPFLLVVTFIEDGLRVFLRWSEQIHYMTAVMKFNYYVSVVVLLLSAATQLGSSLLVLRPEMYKPSRVKPACYALLMFVVIQPFMYGQATDVDFMCRSITLAGGLLLLIWAENDRQARNEMNTGLPQGVQGAGADRLQLTGRLSLTFLFFFQALYSENGGLHKLFTAPSFFTVVSSLLLLTLSVLVCIGFKTEWSAIVLVAVLGISNLWMYPFWAVHARLVDFYKYYFFQTLSVMGGLMLLALHGPGGISLDKGAKKSI</sequence>
<gene>
    <name evidence="7" type="ORF">AB1Y20_004415</name>
</gene>
<comment type="similarity">
    <text evidence="2">Belongs to the SURF4 family.</text>
</comment>
<name>A0AB34IXI6_PRYPA</name>
<feature type="transmembrane region" description="Helical" evidence="6">
    <location>
        <begin position="245"/>
        <end position="265"/>
    </location>
</feature>
<feature type="transmembrane region" description="Helical" evidence="6">
    <location>
        <begin position="143"/>
        <end position="162"/>
    </location>
</feature>